<proteinExistence type="predicted"/>
<dbReference type="PROSITE" id="PS50181">
    <property type="entry name" value="FBOX"/>
    <property type="match status" value="1"/>
</dbReference>
<dbReference type="CDD" id="cd09917">
    <property type="entry name" value="F-box_SF"/>
    <property type="match status" value="1"/>
</dbReference>
<protein>
    <recommendedName>
        <fullName evidence="2">F-box domain-containing protein</fullName>
    </recommendedName>
</protein>
<feature type="compositionally biased region" description="Pro residues" evidence="1">
    <location>
        <begin position="436"/>
        <end position="446"/>
    </location>
</feature>
<evidence type="ECO:0000313" key="3">
    <source>
        <dbReference type="EMBL" id="RDX50220.1"/>
    </source>
</evidence>
<organism evidence="3 4">
    <name type="scientific">Lentinus brumalis</name>
    <dbReference type="NCBI Taxonomy" id="2498619"/>
    <lineage>
        <taxon>Eukaryota</taxon>
        <taxon>Fungi</taxon>
        <taxon>Dikarya</taxon>
        <taxon>Basidiomycota</taxon>
        <taxon>Agaricomycotina</taxon>
        <taxon>Agaricomycetes</taxon>
        <taxon>Polyporales</taxon>
        <taxon>Polyporaceae</taxon>
        <taxon>Lentinus</taxon>
    </lineage>
</organism>
<gene>
    <name evidence="3" type="ORF">OH76DRAFT_1402680</name>
</gene>
<feature type="domain" description="F-box" evidence="2">
    <location>
        <begin position="1"/>
        <end position="46"/>
    </location>
</feature>
<dbReference type="SMART" id="SM00256">
    <property type="entry name" value="FBOX"/>
    <property type="match status" value="1"/>
</dbReference>
<evidence type="ECO:0000313" key="4">
    <source>
        <dbReference type="Proteomes" id="UP000256964"/>
    </source>
</evidence>
<sequence>MSFLDLSQEVIVHILSYLHYNDLNVCRRLNKAFNRLIQSSTLLQYTMQLQLAGYEDNPDSPLVAADKLKLLRQQEAAWMRLDFEKPATVRIPFAPTNIYDLTDGILLLGESTFGGNSLSPGGQAGADSIRWTKLSNLHGSTTAQDCWQTIEVGAHIADVGLAVKEHDLIVVATDRETEDHQTVFELRLIQLSTGLTHPLASKPILPLTTIPSPPRDVTAQCSVCIEVVGDRLCFMFHHPAGSMTPPAMLEVYDWKSGQRLQVRGLDCPNYSTFTCLAPDIIALPNCADNTIELCRIGDIPEDLGPPRVLETSCILQLPRLGEGHSITQVTCRSEPKLTASKKTAAPFRTTEPFQPNPENAIAIFNVMTHDTHGFHECLTLIVHTAALLATLTSPVPVLVDPSKARQPTPRTDAVEEALMWYLGDPSRHHGQQIPGFPEPPPPPEPSSKPGSVRCLPWSHWGPRSCRWLETSFSASRWITTTCGQRYVTVEEDAMEDGSTRSTIVAFDFNPHTVRRLATMHRKRRRRMRGFEAHTIPAAFTRLEDAVLIPFTDERTRVIGQIQCDTTELMAGYAMEYRIFEEPVRTSLPYAQMSSYETFAYGAVLLDNNMVIGIKLSDTDDIRELVIHAIRTNCPIEV</sequence>
<keyword evidence="4" id="KW-1185">Reference proteome</keyword>
<dbReference type="EMBL" id="KZ857400">
    <property type="protein sequence ID" value="RDX50220.1"/>
    <property type="molecule type" value="Genomic_DNA"/>
</dbReference>
<dbReference type="InterPro" id="IPR001810">
    <property type="entry name" value="F-box_dom"/>
</dbReference>
<dbReference type="SUPFAM" id="SSF81383">
    <property type="entry name" value="F-box domain"/>
    <property type="match status" value="1"/>
</dbReference>
<name>A0A371DCI0_9APHY</name>
<dbReference type="AlphaFoldDB" id="A0A371DCI0"/>
<dbReference type="Pfam" id="PF00646">
    <property type="entry name" value="F-box"/>
    <property type="match status" value="1"/>
</dbReference>
<dbReference type="Proteomes" id="UP000256964">
    <property type="component" value="Unassembled WGS sequence"/>
</dbReference>
<dbReference type="InterPro" id="IPR036047">
    <property type="entry name" value="F-box-like_dom_sf"/>
</dbReference>
<dbReference type="OrthoDB" id="2788250at2759"/>
<feature type="region of interest" description="Disordered" evidence="1">
    <location>
        <begin position="428"/>
        <end position="452"/>
    </location>
</feature>
<reference evidence="3 4" key="1">
    <citation type="journal article" date="2018" name="Biotechnol. Biofuels">
        <title>Integrative visual omics of the white-rot fungus Polyporus brumalis exposes the biotechnological potential of its oxidative enzymes for delignifying raw plant biomass.</title>
        <authorList>
            <person name="Miyauchi S."/>
            <person name="Rancon A."/>
            <person name="Drula E."/>
            <person name="Hage H."/>
            <person name="Chaduli D."/>
            <person name="Favel A."/>
            <person name="Grisel S."/>
            <person name="Henrissat B."/>
            <person name="Herpoel-Gimbert I."/>
            <person name="Ruiz-Duenas F.J."/>
            <person name="Chevret D."/>
            <person name="Hainaut M."/>
            <person name="Lin J."/>
            <person name="Wang M."/>
            <person name="Pangilinan J."/>
            <person name="Lipzen A."/>
            <person name="Lesage-Meessen L."/>
            <person name="Navarro D."/>
            <person name="Riley R."/>
            <person name="Grigoriev I.V."/>
            <person name="Zhou S."/>
            <person name="Raouche S."/>
            <person name="Rosso M.N."/>
        </authorList>
    </citation>
    <scope>NUCLEOTIDE SEQUENCE [LARGE SCALE GENOMIC DNA]</scope>
    <source>
        <strain evidence="3 4">BRFM 1820</strain>
    </source>
</reference>
<evidence type="ECO:0000256" key="1">
    <source>
        <dbReference type="SAM" id="MobiDB-lite"/>
    </source>
</evidence>
<accession>A0A371DCI0</accession>
<dbReference type="Gene3D" id="1.20.1280.50">
    <property type="match status" value="1"/>
</dbReference>
<evidence type="ECO:0000259" key="2">
    <source>
        <dbReference type="PROSITE" id="PS50181"/>
    </source>
</evidence>